<dbReference type="RefSeq" id="WP_139423949.1">
    <property type="nucleotide sequence ID" value="NZ_JACXXP010000040.1"/>
</dbReference>
<comment type="caution">
    <text evidence="1">The sequence shown here is derived from an EMBL/GenBank/DDBJ whole genome shotgun (WGS) entry which is preliminary data.</text>
</comment>
<accession>A0ABR8MA23</accession>
<protein>
    <submittedName>
        <fullName evidence="1">DUF4138 domain-containing protein</fullName>
    </submittedName>
</protein>
<dbReference type="Pfam" id="PF13595">
    <property type="entry name" value="DUF4138"/>
    <property type="match status" value="1"/>
</dbReference>
<reference evidence="2" key="1">
    <citation type="submission" date="2023-07" db="EMBL/GenBank/DDBJ databases">
        <title>Description of novel Chryseobacterium sp. strain C-2.</title>
        <authorList>
            <person name="Saticioglu I.B."/>
        </authorList>
    </citation>
    <scope>NUCLEOTIDE SEQUENCE [LARGE SCALE GENOMIC DNA]</scope>
    <source>
        <strain evidence="2">C-2</strain>
    </source>
</reference>
<dbReference type="EMBL" id="JACXXP010000040">
    <property type="protein sequence ID" value="MBD3906761.1"/>
    <property type="molecule type" value="Genomic_DNA"/>
</dbReference>
<name>A0ABR8MA23_9FLAO</name>
<keyword evidence="2" id="KW-1185">Reference proteome</keyword>
<gene>
    <name evidence="1" type="ORF">IEW27_19435</name>
</gene>
<dbReference type="InterPro" id="IPR022298">
    <property type="entry name" value="Conjug_transposon_TraN"/>
</dbReference>
<evidence type="ECO:0000313" key="1">
    <source>
        <dbReference type="EMBL" id="MBD3906761.1"/>
    </source>
</evidence>
<evidence type="ECO:0000313" key="2">
    <source>
        <dbReference type="Proteomes" id="UP000603715"/>
    </source>
</evidence>
<proteinExistence type="predicted"/>
<sequence length="226" mass="25851">MKKQLILVFILASFLGFSQTKKKVYKKKTTNKGYVKKTVENKTVPIVDVKEEPSMIETTEKPVEVNTVEAVPVNVQEEKPKYEITAEKILKEKGYINNRNSAIVNGIEGFVKGVYSGNGKIYVLLEIDNRSNINYDIESAVFITAPIEKGRALYETDEQEKTFMPIFSNQPESFSRKTKNKLIYVFDKFTISENKTIQFALKEIEGERSLTLEIKPKYILEANSTK</sequence>
<dbReference type="Proteomes" id="UP000603715">
    <property type="component" value="Unassembled WGS sequence"/>
</dbReference>
<organism evidence="1 2">
    <name type="scientific">Chryseobacterium muglaense</name>
    <dbReference type="NCBI Taxonomy" id="2893752"/>
    <lineage>
        <taxon>Bacteria</taxon>
        <taxon>Pseudomonadati</taxon>
        <taxon>Bacteroidota</taxon>
        <taxon>Flavobacteriia</taxon>
        <taxon>Flavobacteriales</taxon>
        <taxon>Weeksellaceae</taxon>
        <taxon>Chryseobacterium group</taxon>
        <taxon>Chryseobacterium</taxon>
    </lineage>
</organism>